<dbReference type="OrthoDB" id="2012278at2759"/>
<name>A0A0C3BAU4_SERVB</name>
<dbReference type="GO" id="GO:0005829">
    <property type="term" value="C:cytosol"/>
    <property type="evidence" value="ECO:0007669"/>
    <property type="project" value="TreeGrafter"/>
</dbReference>
<evidence type="ECO:0000256" key="3">
    <source>
        <dbReference type="ARBA" id="ARBA00022989"/>
    </source>
</evidence>
<protein>
    <recommendedName>
        <fullName evidence="5">Armadillo-like helical domain-containing protein</fullName>
    </recommendedName>
</protein>
<proteinExistence type="predicted"/>
<dbReference type="STRING" id="933852.A0A0C3BAU4"/>
<comment type="subcellular location">
    <subcellularLocation>
        <location evidence="1">Membrane</location>
    </subcellularLocation>
</comment>
<dbReference type="AlphaFoldDB" id="A0A0C3BAU4"/>
<dbReference type="InterPro" id="IPR013636">
    <property type="entry name" value="ARMH3_C"/>
</dbReference>
<reference evidence="6 7" key="1">
    <citation type="submission" date="2014-04" db="EMBL/GenBank/DDBJ databases">
        <authorList>
            <consortium name="DOE Joint Genome Institute"/>
            <person name="Kuo A."/>
            <person name="Zuccaro A."/>
            <person name="Kohler A."/>
            <person name="Nagy L.G."/>
            <person name="Floudas D."/>
            <person name="Copeland A."/>
            <person name="Barry K.W."/>
            <person name="Cichocki N."/>
            <person name="Veneault-Fourrey C."/>
            <person name="LaButti K."/>
            <person name="Lindquist E.A."/>
            <person name="Lipzen A."/>
            <person name="Lundell T."/>
            <person name="Morin E."/>
            <person name="Murat C."/>
            <person name="Sun H."/>
            <person name="Tunlid A."/>
            <person name="Henrissat B."/>
            <person name="Grigoriev I.V."/>
            <person name="Hibbett D.S."/>
            <person name="Martin F."/>
            <person name="Nordberg H.P."/>
            <person name="Cantor M.N."/>
            <person name="Hua S.X."/>
        </authorList>
    </citation>
    <scope>NUCLEOTIDE SEQUENCE [LARGE SCALE GENOMIC DNA]</scope>
    <source>
        <strain evidence="6 7">MAFF 305830</strain>
    </source>
</reference>
<feature type="domain" description="Armadillo-like helical" evidence="5">
    <location>
        <begin position="3"/>
        <end position="141"/>
    </location>
</feature>
<dbReference type="InterPro" id="IPR039868">
    <property type="entry name" value="ARMD3-like"/>
</dbReference>
<keyword evidence="4" id="KW-0472">Membrane</keyword>
<dbReference type="HOGENOM" id="CLU_1378881_0_0_1"/>
<dbReference type="EMBL" id="KN824277">
    <property type="protein sequence ID" value="KIM33935.1"/>
    <property type="molecule type" value="Genomic_DNA"/>
</dbReference>
<evidence type="ECO:0000313" key="7">
    <source>
        <dbReference type="Proteomes" id="UP000054097"/>
    </source>
</evidence>
<evidence type="ECO:0000313" key="6">
    <source>
        <dbReference type="EMBL" id="KIM33935.1"/>
    </source>
</evidence>
<accession>A0A0C3BAU4</accession>
<evidence type="ECO:0000256" key="1">
    <source>
        <dbReference type="ARBA" id="ARBA00004370"/>
    </source>
</evidence>
<reference evidence="7" key="2">
    <citation type="submission" date="2015-01" db="EMBL/GenBank/DDBJ databases">
        <title>Evolutionary Origins and Diversification of the Mycorrhizal Mutualists.</title>
        <authorList>
            <consortium name="DOE Joint Genome Institute"/>
            <consortium name="Mycorrhizal Genomics Consortium"/>
            <person name="Kohler A."/>
            <person name="Kuo A."/>
            <person name="Nagy L.G."/>
            <person name="Floudas D."/>
            <person name="Copeland A."/>
            <person name="Barry K.W."/>
            <person name="Cichocki N."/>
            <person name="Veneault-Fourrey C."/>
            <person name="LaButti K."/>
            <person name="Lindquist E.A."/>
            <person name="Lipzen A."/>
            <person name="Lundell T."/>
            <person name="Morin E."/>
            <person name="Murat C."/>
            <person name="Riley R."/>
            <person name="Ohm R."/>
            <person name="Sun H."/>
            <person name="Tunlid A."/>
            <person name="Henrissat B."/>
            <person name="Grigoriev I.V."/>
            <person name="Hibbett D.S."/>
            <person name="Martin F."/>
        </authorList>
    </citation>
    <scope>NUCLEOTIDE SEQUENCE [LARGE SCALE GENOMIC DNA]</scope>
    <source>
        <strain evidence="7">MAFF 305830</strain>
    </source>
</reference>
<organism evidence="6 7">
    <name type="scientific">Serendipita vermifera MAFF 305830</name>
    <dbReference type="NCBI Taxonomy" id="933852"/>
    <lineage>
        <taxon>Eukaryota</taxon>
        <taxon>Fungi</taxon>
        <taxon>Dikarya</taxon>
        <taxon>Basidiomycota</taxon>
        <taxon>Agaricomycotina</taxon>
        <taxon>Agaricomycetes</taxon>
        <taxon>Sebacinales</taxon>
        <taxon>Serendipitaceae</taxon>
        <taxon>Serendipita</taxon>
    </lineage>
</organism>
<dbReference type="PANTHER" id="PTHR13608">
    <property type="entry name" value="ARMADILLO-LIKE HELICAL DOMAIN-CONTAINING PROTEIN 3"/>
    <property type="match status" value="1"/>
</dbReference>
<dbReference type="PANTHER" id="PTHR13608:SF3">
    <property type="entry name" value="ARMADILLO-LIKE HELICAL DOMAIN-CONTAINING PROTEIN 3"/>
    <property type="match status" value="1"/>
</dbReference>
<evidence type="ECO:0000256" key="2">
    <source>
        <dbReference type="ARBA" id="ARBA00022692"/>
    </source>
</evidence>
<evidence type="ECO:0000256" key="4">
    <source>
        <dbReference type="ARBA" id="ARBA00023136"/>
    </source>
</evidence>
<gene>
    <name evidence="6" type="ORF">M408DRAFT_325498</name>
</gene>
<keyword evidence="7" id="KW-1185">Reference proteome</keyword>
<sequence>MTLHQTLWVLGRHRIRLEYHWAALWRSLFSLLEFVSSRVDNVRVLGRVEELVEETLITLEFAALSVEKLMPSPEALVDFVYETIRSKSTIEKQMDLLASLEVPTTDKPRGAALSVHAQAVRAIATIEGIARYYEGKISAQGEGFEIGDVMKVIGAEVERDGVRIEASREPDAPPRRSEASNSENFVKWACIDGLALMS</sequence>
<evidence type="ECO:0000259" key="5">
    <source>
        <dbReference type="Pfam" id="PF08427"/>
    </source>
</evidence>
<keyword evidence="2" id="KW-0812">Transmembrane</keyword>
<keyword evidence="3" id="KW-1133">Transmembrane helix</keyword>
<dbReference type="Pfam" id="PF08427">
    <property type="entry name" value="ARMH3_C"/>
    <property type="match status" value="1"/>
</dbReference>
<dbReference type="Proteomes" id="UP000054097">
    <property type="component" value="Unassembled WGS sequence"/>
</dbReference>
<dbReference type="GO" id="GO:0016020">
    <property type="term" value="C:membrane"/>
    <property type="evidence" value="ECO:0007669"/>
    <property type="project" value="UniProtKB-SubCell"/>
</dbReference>